<dbReference type="EMBL" id="FN596248">
    <property type="protein sequence ID" value="CBI34039.3"/>
    <property type="molecule type" value="Genomic_DNA"/>
</dbReference>
<organism evidence="1 2">
    <name type="scientific">Vitis vinifera</name>
    <name type="common">Grape</name>
    <dbReference type="NCBI Taxonomy" id="29760"/>
    <lineage>
        <taxon>Eukaryota</taxon>
        <taxon>Viridiplantae</taxon>
        <taxon>Streptophyta</taxon>
        <taxon>Embryophyta</taxon>
        <taxon>Tracheophyta</taxon>
        <taxon>Spermatophyta</taxon>
        <taxon>Magnoliopsida</taxon>
        <taxon>eudicotyledons</taxon>
        <taxon>Gunneridae</taxon>
        <taxon>Pentapetalae</taxon>
        <taxon>rosids</taxon>
        <taxon>Vitales</taxon>
        <taxon>Vitaceae</taxon>
        <taxon>Viteae</taxon>
        <taxon>Vitis</taxon>
    </lineage>
</organism>
<protein>
    <submittedName>
        <fullName evidence="1">Uncharacterized protein</fullName>
    </submittedName>
</protein>
<name>D7TU65_VITVI</name>
<gene>
    <name evidence="1" type="ordered locus">VIT_03s0017g00810</name>
</gene>
<evidence type="ECO:0000313" key="1">
    <source>
        <dbReference type="EMBL" id="CBI34039.3"/>
    </source>
</evidence>
<dbReference type="AlphaFoldDB" id="D7TU65"/>
<evidence type="ECO:0000313" key="2">
    <source>
        <dbReference type="Proteomes" id="UP000009183"/>
    </source>
</evidence>
<dbReference type="Proteomes" id="UP000009183">
    <property type="component" value="Chromosome 3"/>
</dbReference>
<dbReference type="HOGENOM" id="CLU_2532072_0_0_1"/>
<proteinExistence type="predicted"/>
<accession>D7TU65</accession>
<dbReference type="PaxDb" id="29760-VIT_03s0017g00810.t01"/>
<dbReference type="InParanoid" id="D7TU65"/>
<reference evidence="2" key="1">
    <citation type="journal article" date="2007" name="Nature">
        <title>The grapevine genome sequence suggests ancestral hexaploidization in major angiosperm phyla.</title>
        <authorList>
            <consortium name="The French-Italian Public Consortium for Grapevine Genome Characterization."/>
            <person name="Jaillon O."/>
            <person name="Aury J.-M."/>
            <person name="Noel B."/>
            <person name="Policriti A."/>
            <person name="Clepet C."/>
            <person name="Casagrande A."/>
            <person name="Choisne N."/>
            <person name="Aubourg S."/>
            <person name="Vitulo N."/>
            <person name="Jubin C."/>
            <person name="Vezzi A."/>
            <person name="Legeai F."/>
            <person name="Hugueney P."/>
            <person name="Dasilva C."/>
            <person name="Horner D."/>
            <person name="Mica E."/>
            <person name="Jublot D."/>
            <person name="Poulain J."/>
            <person name="Bruyere C."/>
            <person name="Billault A."/>
            <person name="Segurens B."/>
            <person name="Gouyvenoux M."/>
            <person name="Ugarte E."/>
            <person name="Cattonaro F."/>
            <person name="Anthouard V."/>
            <person name="Vico V."/>
            <person name="Del Fabbro C."/>
            <person name="Alaux M."/>
            <person name="Di Gaspero G."/>
            <person name="Dumas V."/>
            <person name="Felice N."/>
            <person name="Paillard S."/>
            <person name="Juman I."/>
            <person name="Moroldo M."/>
            <person name="Scalabrin S."/>
            <person name="Canaguier A."/>
            <person name="Le Clainche I."/>
            <person name="Malacrida G."/>
            <person name="Durand E."/>
            <person name="Pesole G."/>
            <person name="Laucou V."/>
            <person name="Chatelet P."/>
            <person name="Merdinoglu D."/>
            <person name="Delledonne M."/>
            <person name="Pezzotti M."/>
            <person name="Lecharny A."/>
            <person name="Scarpelli C."/>
            <person name="Artiguenave F."/>
            <person name="Pe M.E."/>
            <person name="Valle G."/>
            <person name="Morgante M."/>
            <person name="Caboche M."/>
            <person name="Adam-Blondon A.-F."/>
            <person name="Weissenbach J."/>
            <person name="Quetier F."/>
            <person name="Wincker P."/>
        </authorList>
    </citation>
    <scope>NUCLEOTIDE SEQUENCE [LARGE SCALE GENOMIC DNA]</scope>
    <source>
        <strain evidence="2">cv. Pinot noir / PN40024</strain>
    </source>
</reference>
<sequence>MVRCPFRSQSKCLSYKYLLWPIGLKQIFPTTIGPHYLHFLHRKSPIHVGSSFVETVIFALEFGSTQNCHEWALLMHYHYTFIFL</sequence>
<keyword evidence="2" id="KW-1185">Reference proteome</keyword>